<dbReference type="Pfam" id="PF13520">
    <property type="entry name" value="AA_permease_2"/>
    <property type="match status" value="1"/>
</dbReference>
<dbReference type="PIRSF" id="PIRSF006060">
    <property type="entry name" value="AA_transporter"/>
    <property type="match status" value="1"/>
</dbReference>
<feature type="transmembrane region" description="Helical" evidence="6">
    <location>
        <begin position="197"/>
        <end position="214"/>
    </location>
</feature>
<keyword evidence="3 6" id="KW-0812">Transmembrane</keyword>
<evidence type="ECO:0000256" key="5">
    <source>
        <dbReference type="ARBA" id="ARBA00023136"/>
    </source>
</evidence>
<organism evidence="7">
    <name type="scientific">uncultured Sulfurovum sp</name>
    <dbReference type="NCBI Taxonomy" id="269237"/>
    <lineage>
        <taxon>Bacteria</taxon>
        <taxon>Pseudomonadati</taxon>
        <taxon>Campylobacterota</taxon>
        <taxon>Epsilonproteobacteria</taxon>
        <taxon>Campylobacterales</taxon>
        <taxon>Sulfurovaceae</taxon>
        <taxon>Sulfurovum</taxon>
        <taxon>environmental samples</taxon>
    </lineage>
</organism>
<feature type="transmembrane region" description="Helical" evidence="6">
    <location>
        <begin position="88"/>
        <end position="111"/>
    </location>
</feature>
<feature type="transmembrane region" description="Helical" evidence="6">
    <location>
        <begin position="383"/>
        <end position="405"/>
    </location>
</feature>
<reference evidence="7" key="1">
    <citation type="submission" date="2020-01" db="EMBL/GenBank/DDBJ databases">
        <authorList>
            <person name="Meier V. D."/>
            <person name="Meier V D."/>
        </authorList>
    </citation>
    <scope>NUCLEOTIDE SEQUENCE</scope>
    <source>
        <strain evidence="7">HLG_WM_MAG_06</strain>
    </source>
</reference>
<proteinExistence type="predicted"/>
<dbReference type="PANTHER" id="PTHR42770:SF11">
    <property type="entry name" value="INNER MEMBRANE TRANSPORT PROTEIN YBAT"/>
    <property type="match status" value="1"/>
</dbReference>
<dbReference type="EMBL" id="CACVAP010000012">
    <property type="protein sequence ID" value="CAA6799091.1"/>
    <property type="molecule type" value="Genomic_DNA"/>
</dbReference>
<evidence type="ECO:0000256" key="3">
    <source>
        <dbReference type="ARBA" id="ARBA00022692"/>
    </source>
</evidence>
<feature type="transmembrane region" description="Helical" evidence="6">
    <location>
        <begin position="411"/>
        <end position="430"/>
    </location>
</feature>
<name>A0A6S6RZ29_9BACT</name>
<protein>
    <submittedName>
        <fullName evidence="7">Amino acid transporter</fullName>
    </submittedName>
</protein>
<feature type="transmembrane region" description="Helical" evidence="6">
    <location>
        <begin position="131"/>
        <end position="148"/>
    </location>
</feature>
<feature type="transmembrane region" description="Helical" evidence="6">
    <location>
        <begin position="157"/>
        <end position="177"/>
    </location>
</feature>
<feature type="transmembrane region" description="Helical" evidence="6">
    <location>
        <begin position="46"/>
        <end position="67"/>
    </location>
</feature>
<evidence type="ECO:0000256" key="1">
    <source>
        <dbReference type="ARBA" id="ARBA00004651"/>
    </source>
</evidence>
<evidence type="ECO:0000256" key="2">
    <source>
        <dbReference type="ARBA" id="ARBA00022475"/>
    </source>
</evidence>
<feature type="transmembrane region" description="Helical" evidence="6">
    <location>
        <begin position="235"/>
        <end position="257"/>
    </location>
</feature>
<evidence type="ECO:0000313" key="7">
    <source>
        <dbReference type="EMBL" id="CAA6799091.1"/>
    </source>
</evidence>
<feature type="transmembrane region" description="Helical" evidence="6">
    <location>
        <begin position="16"/>
        <end position="40"/>
    </location>
</feature>
<gene>
    <name evidence="7" type="ORF">HELGO_WM29657</name>
</gene>
<dbReference type="Gene3D" id="1.20.1740.10">
    <property type="entry name" value="Amino acid/polyamine transporter I"/>
    <property type="match status" value="1"/>
</dbReference>
<accession>A0A6S6RZ29</accession>
<dbReference type="PANTHER" id="PTHR42770">
    <property type="entry name" value="AMINO ACID TRANSPORTER-RELATED"/>
    <property type="match status" value="1"/>
</dbReference>
<keyword evidence="4 6" id="KW-1133">Transmembrane helix</keyword>
<dbReference type="GO" id="GO:0005886">
    <property type="term" value="C:plasma membrane"/>
    <property type="evidence" value="ECO:0007669"/>
    <property type="project" value="UniProtKB-SubCell"/>
</dbReference>
<evidence type="ECO:0000256" key="6">
    <source>
        <dbReference type="SAM" id="Phobius"/>
    </source>
</evidence>
<feature type="transmembrane region" description="Helical" evidence="6">
    <location>
        <begin position="353"/>
        <end position="371"/>
    </location>
</feature>
<sequence>MVIETKIKKNLGFKELLAIAIGGMVGGGIFTILGISVAMVGALAPFAIALGAVVASFAAYSYVKLGVYYKDEGATYSFFKRTYPNSDMAASFIGWYTIFGYISTLALYAYTFSSYAVSGFEFYENEIIRKLLAIAIIMLFTVINIWSVKGMGKLEDILVYSKLIILLFISFMFIYTAKTDFHNFTTVIQNDFESTPLLSILLVASITFVAYEGFQLVINAVNEMEDPDKNIPRTIYSAIVIVALIYFIIALSAVLAIPTEDLIQNKESALATGAGNIMGSFGQNLVIFGAILATSSAINGTLFGASRQMARIADDGFLPKIISIRENNIPKYAIIAMSLVASLLILVGGLRLILEFGSITFLLVSLLMSIANFKIRKETQSSLLITVMSIVGLLMGTLLILYYEFHTNPEQLLFIAGLYGLLSLGAWGYARFRHW</sequence>
<evidence type="ECO:0000256" key="4">
    <source>
        <dbReference type="ARBA" id="ARBA00022989"/>
    </source>
</evidence>
<feature type="transmembrane region" description="Helical" evidence="6">
    <location>
        <begin position="285"/>
        <end position="305"/>
    </location>
</feature>
<dbReference type="AlphaFoldDB" id="A0A6S6RZ29"/>
<dbReference type="InterPro" id="IPR050367">
    <property type="entry name" value="APC_superfamily"/>
</dbReference>
<dbReference type="InterPro" id="IPR002293">
    <property type="entry name" value="AA/rel_permease1"/>
</dbReference>
<keyword evidence="5 6" id="KW-0472">Membrane</keyword>
<comment type="subcellular location">
    <subcellularLocation>
        <location evidence="1">Cell membrane</location>
        <topology evidence="1">Multi-pass membrane protein</topology>
    </subcellularLocation>
</comment>
<dbReference type="GO" id="GO:0022857">
    <property type="term" value="F:transmembrane transporter activity"/>
    <property type="evidence" value="ECO:0007669"/>
    <property type="project" value="InterPro"/>
</dbReference>
<feature type="transmembrane region" description="Helical" evidence="6">
    <location>
        <begin position="329"/>
        <end position="347"/>
    </location>
</feature>
<keyword evidence="2" id="KW-1003">Cell membrane</keyword>